<dbReference type="Proteomes" id="UP000235116">
    <property type="component" value="Chromosome"/>
</dbReference>
<dbReference type="InterPro" id="IPR035965">
    <property type="entry name" value="PAS-like_dom_sf"/>
</dbReference>
<dbReference type="SUPFAM" id="SSF55785">
    <property type="entry name" value="PYP-like sensor domain (PAS domain)"/>
    <property type="match status" value="1"/>
</dbReference>
<proteinExistence type="predicted"/>
<dbReference type="Gene3D" id="3.20.20.450">
    <property type="entry name" value="EAL domain"/>
    <property type="match status" value="1"/>
</dbReference>
<feature type="domain" description="GGDEF" evidence="4">
    <location>
        <begin position="352"/>
        <end position="485"/>
    </location>
</feature>
<dbReference type="CDD" id="cd00130">
    <property type="entry name" value="PAS"/>
    <property type="match status" value="1"/>
</dbReference>
<protein>
    <recommendedName>
        <fullName evidence="1">cyclic-guanylate-specific phosphodiesterase</fullName>
        <ecNumber evidence="1">3.1.4.52</ecNumber>
    </recommendedName>
</protein>
<organism evidence="5 6">
    <name type="scientific">Ketobacter alkanivorans</name>
    <dbReference type="NCBI Taxonomy" id="1917421"/>
    <lineage>
        <taxon>Bacteria</taxon>
        <taxon>Pseudomonadati</taxon>
        <taxon>Pseudomonadota</taxon>
        <taxon>Gammaproteobacteria</taxon>
        <taxon>Pseudomonadales</taxon>
        <taxon>Ketobacteraceae</taxon>
        <taxon>Ketobacter</taxon>
    </lineage>
</organism>
<dbReference type="InterPro" id="IPR043128">
    <property type="entry name" value="Rev_trsase/Diguanyl_cyclase"/>
</dbReference>
<dbReference type="PROSITE" id="PS50887">
    <property type="entry name" value="GGDEF"/>
    <property type="match status" value="1"/>
</dbReference>
<dbReference type="Pfam" id="PF00989">
    <property type="entry name" value="PAS"/>
    <property type="match status" value="1"/>
</dbReference>
<dbReference type="Gene3D" id="3.30.450.40">
    <property type="match status" value="1"/>
</dbReference>
<dbReference type="InterPro" id="IPR029016">
    <property type="entry name" value="GAF-like_dom_sf"/>
</dbReference>
<dbReference type="PANTHER" id="PTHR44757">
    <property type="entry name" value="DIGUANYLATE CYCLASE DGCP"/>
    <property type="match status" value="1"/>
</dbReference>
<dbReference type="CDD" id="cd01948">
    <property type="entry name" value="EAL"/>
    <property type="match status" value="1"/>
</dbReference>
<dbReference type="EMBL" id="CP022684">
    <property type="protein sequence ID" value="AUM12989.1"/>
    <property type="molecule type" value="Genomic_DNA"/>
</dbReference>
<dbReference type="InterPro" id="IPR013767">
    <property type="entry name" value="PAS_fold"/>
</dbReference>
<dbReference type="Pfam" id="PF01590">
    <property type="entry name" value="GAF"/>
    <property type="match status" value="1"/>
</dbReference>
<dbReference type="InterPro" id="IPR000014">
    <property type="entry name" value="PAS"/>
</dbReference>
<dbReference type="InterPro" id="IPR029787">
    <property type="entry name" value="Nucleotide_cyclase"/>
</dbReference>
<dbReference type="FunFam" id="3.20.20.450:FF:000001">
    <property type="entry name" value="Cyclic di-GMP phosphodiesterase yahA"/>
    <property type="match status" value="1"/>
</dbReference>
<dbReference type="InterPro" id="IPR000160">
    <property type="entry name" value="GGDEF_dom"/>
</dbReference>
<dbReference type="SUPFAM" id="SSF55073">
    <property type="entry name" value="Nucleotide cyclase"/>
    <property type="match status" value="1"/>
</dbReference>
<dbReference type="InterPro" id="IPR035919">
    <property type="entry name" value="EAL_sf"/>
</dbReference>
<sequence>MRETSPKTSQSASSLSRQLTEAYVALSKSEEVWQSSLTQALRHITQTCANVLGVERASIWQISPDMAKMECLCLYLEEQNRFESGLVLEARAYPRYFSALALERVINASDAQQDLRTREFTESYLKPLNIQSMLDGTLRNEGITKGVLCLEQVGQRRFWTEDEQIFVASVADMVSQVLLFSSFRDREMRFRALFEGSGDAVFVLNGPRIIECNPAAFRMFRGNREQLLGATPADLSPELQPDGSISSSVAASHMQNALEGASQFFEWTHRRLDNTLFDAEVTLNSVMLDGVNCILGTVRDVSDRKQAEDALVQSQRQLAYRATHDSLTELPNRDSLHLSASRMLAQSKLRGLQVAVILLDLNRFKDVNDTLGHRIGDFLLQQVAKRLSLLHKDNELEVYRLGGDEFALLKSHVSNRDEVITLVDAVIEALSKPLDVEGMSLEMGASIGVSFFPENGDNSHALLRCADVAMYQAKTHGENLHFYDASMDANSTRRLTILADLGVAIRSNQLQLHYQPRIDLATGACNGCEALLRWVHPEQGMIPPGDFIPLAEMTEMIHPLSLWVLREALRQVRCWLDEGKEIAVAVNLSARNLIDVRCPALIQSLLHEFGVPNHLLEIEITESALITDPERALQVVQSFHDLGLHLAIDDFGTGYSSMSYLKRLPIQTLKVDRSFVKEMLTDEADAVIVRSTIGLAHSFGLNVVAEGVEDEATLQALCNLQCEQAQGYHISRPIPAAEFDAWYLQRRGN</sequence>
<dbReference type="Gene3D" id="3.30.70.270">
    <property type="match status" value="1"/>
</dbReference>
<dbReference type="EC" id="3.1.4.52" evidence="1"/>
<dbReference type="NCBIfam" id="TIGR00229">
    <property type="entry name" value="sensory_box"/>
    <property type="match status" value="1"/>
</dbReference>
<evidence type="ECO:0000313" key="6">
    <source>
        <dbReference type="Proteomes" id="UP000235116"/>
    </source>
</evidence>
<keyword evidence="6" id="KW-1185">Reference proteome</keyword>
<dbReference type="SMART" id="SM00267">
    <property type="entry name" value="GGDEF"/>
    <property type="match status" value="1"/>
</dbReference>
<reference evidence="6" key="1">
    <citation type="submission" date="2017-08" db="EMBL/GenBank/DDBJ databases">
        <title>Direct submision.</title>
        <authorList>
            <person name="Kim S.-J."/>
            <person name="Rhee S.-K."/>
        </authorList>
    </citation>
    <scope>NUCLEOTIDE SEQUENCE [LARGE SCALE GENOMIC DNA]</scope>
    <source>
        <strain evidence="6">GI5</strain>
    </source>
</reference>
<dbReference type="PANTHER" id="PTHR44757:SF2">
    <property type="entry name" value="BIOFILM ARCHITECTURE MAINTENANCE PROTEIN MBAA"/>
    <property type="match status" value="1"/>
</dbReference>
<dbReference type="PROSITE" id="PS50883">
    <property type="entry name" value="EAL"/>
    <property type="match status" value="1"/>
</dbReference>
<gene>
    <name evidence="5" type="ORF">Kalk_11385</name>
</gene>
<name>A0A2K9LKV4_9GAMM</name>
<dbReference type="SMART" id="SM00065">
    <property type="entry name" value="GAF"/>
    <property type="match status" value="1"/>
</dbReference>
<evidence type="ECO:0000256" key="2">
    <source>
        <dbReference type="ARBA" id="ARBA00022636"/>
    </source>
</evidence>
<dbReference type="GO" id="GO:0071111">
    <property type="term" value="F:cyclic-guanylate-specific phosphodiesterase activity"/>
    <property type="evidence" value="ECO:0007669"/>
    <property type="project" value="UniProtKB-EC"/>
</dbReference>
<dbReference type="Pfam" id="PF00990">
    <property type="entry name" value="GGDEF"/>
    <property type="match status" value="1"/>
</dbReference>
<evidence type="ECO:0000259" key="3">
    <source>
        <dbReference type="PROSITE" id="PS50883"/>
    </source>
</evidence>
<dbReference type="SMART" id="SM00091">
    <property type="entry name" value="PAS"/>
    <property type="match status" value="1"/>
</dbReference>
<keyword evidence="2" id="KW-0973">c-di-GMP</keyword>
<dbReference type="InterPro" id="IPR001633">
    <property type="entry name" value="EAL_dom"/>
</dbReference>
<evidence type="ECO:0000313" key="5">
    <source>
        <dbReference type="EMBL" id="AUM12989.1"/>
    </source>
</evidence>
<dbReference type="InterPro" id="IPR052155">
    <property type="entry name" value="Biofilm_reg_signaling"/>
</dbReference>
<dbReference type="SMART" id="SM00052">
    <property type="entry name" value="EAL"/>
    <property type="match status" value="1"/>
</dbReference>
<dbReference type="GO" id="GO:0006355">
    <property type="term" value="P:regulation of DNA-templated transcription"/>
    <property type="evidence" value="ECO:0007669"/>
    <property type="project" value="InterPro"/>
</dbReference>
<evidence type="ECO:0000259" key="4">
    <source>
        <dbReference type="PROSITE" id="PS50887"/>
    </source>
</evidence>
<dbReference type="SUPFAM" id="SSF141868">
    <property type="entry name" value="EAL domain-like"/>
    <property type="match status" value="1"/>
</dbReference>
<dbReference type="AlphaFoldDB" id="A0A2K9LKV4"/>
<dbReference type="NCBIfam" id="TIGR00254">
    <property type="entry name" value="GGDEF"/>
    <property type="match status" value="1"/>
</dbReference>
<dbReference type="KEGG" id="kak:Kalk_11385"/>
<dbReference type="CDD" id="cd01949">
    <property type="entry name" value="GGDEF"/>
    <property type="match status" value="1"/>
</dbReference>
<dbReference type="SUPFAM" id="SSF55781">
    <property type="entry name" value="GAF domain-like"/>
    <property type="match status" value="1"/>
</dbReference>
<feature type="domain" description="EAL" evidence="3">
    <location>
        <begin position="494"/>
        <end position="747"/>
    </location>
</feature>
<dbReference type="Pfam" id="PF00563">
    <property type="entry name" value="EAL"/>
    <property type="match status" value="1"/>
</dbReference>
<dbReference type="InterPro" id="IPR003018">
    <property type="entry name" value="GAF"/>
</dbReference>
<accession>A0A2K9LKV4</accession>
<evidence type="ECO:0000256" key="1">
    <source>
        <dbReference type="ARBA" id="ARBA00012282"/>
    </source>
</evidence>
<dbReference type="Gene3D" id="3.30.450.20">
    <property type="entry name" value="PAS domain"/>
    <property type="match status" value="1"/>
</dbReference>